<dbReference type="PROSITE" id="PS00551">
    <property type="entry name" value="MOLYBDOPTERIN_PROK_1"/>
    <property type="match status" value="1"/>
</dbReference>
<evidence type="ECO:0000256" key="8">
    <source>
        <dbReference type="ARBA" id="ARBA00023004"/>
    </source>
</evidence>
<dbReference type="SUPFAM" id="SSF53706">
    <property type="entry name" value="Formate dehydrogenase/DMSO reductase, domains 1-3"/>
    <property type="match status" value="1"/>
</dbReference>
<protein>
    <submittedName>
        <fullName evidence="11">Molybdopterin oxidoreductase</fullName>
    </submittedName>
</protein>
<dbReference type="Proteomes" id="UP000005139">
    <property type="component" value="Unassembled WGS sequence"/>
</dbReference>
<dbReference type="InterPro" id="IPR006963">
    <property type="entry name" value="Mopterin_OxRdtase_4Fe-4S_dom"/>
</dbReference>
<dbReference type="Gene3D" id="2.40.40.20">
    <property type="match status" value="1"/>
</dbReference>
<dbReference type="Gene3D" id="3.40.50.740">
    <property type="match status" value="2"/>
</dbReference>
<name>A1HNC9_9FIRM</name>
<dbReference type="InterPro" id="IPR037946">
    <property type="entry name" value="MopB_CT_Tetrathionate"/>
</dbReference>
<dbReference type="GO" id="GO:0046872">
    <property type="term" value="F:metal ion binding"/>
    <property type="evidence" value="ECO:0007669"/>
    <property type="project" value="UniProtKB-KW"/>
</dbReference>
<dbReference type="GO" id="GO:0016491">
    <property type="term" value="F:oxidoreductase activity"/>
    <property type="evidence" value="ECO:0007669"/>
    <property type="project" value="UniProtKB-KW"/>
</dbReference>
<dbReference type="Pfam" id="PF01568">
    <property type="entry name" value="Molydop_binding"/>
    <property type="match status" value="1"/>
</dbReference>
<reference evidence="11 12" key="1">
    <citation type="submission" date="2007-01" db="EMBL/GenBank/DDBJ databases">
        <title>Annotation of the draft genome assembly of Thermosinus carboxydivorans Nor1.</title>
        <authorList>
            <consortium name="US DOE Joint Genome Institute (JGI-ORNL)"/>
            <person name="Larimer F."/>
            <person name="Land M."/>
            <person name="Hauser L."/>
        </authorList>
    </citation>
    <scope>NUCLEOTIDE SEQUENCE [LARGE SCALE GENOMIC DNA]</scope>
    <source>
        <strain evidence="11 12">Nor1</strain>
    </source>
</reference>
<evidence type="ECO:0000256" key="3">
    <source>
        <dbReference type="ARBA" id="ARBA00022485"/>
    </source>
</evidence>
<dbReference type="InterPro" id="IPR041929">
    <property type="entry name" value="Tetrathionate-R_A_N"/>
</dbReference>
<evidence type="ECO:0000313" key="12">
    <source>
        <dbReference type="Proteomes" id="UP000005139"/>
    </source>
</evidence>
<keyword evidence="4" id="KW-0500">Molybdenum</keyword>
<comment type="similarity">
    <text evidence="2">Belongs to the prokaryotic molybdopterin-containing oxidoreductase family.</text>
</comment>
<organism evidence="11 12">
    <name type="scientific">Thermosinus carboxydivorans Nor1</name>
    <dbReference type="NCBI Taxonomy" id="401526"/>
    <lineage>
        <taxon>Bacteria</taxon>
        <taxon>Bacillati</taxon>
        <taxon>Bacillota</taxon>
        <taxon>Negativicutes</taxon>
        <taxon>Selenomonadales</taxon>
        <taxon>Sporomusaceae</taxon>
        <taxon>Thermosinus</taxon>
    </lineage>
</organism>
<dbReference type="eggNOG" id="COG0243">
    <property type="taxonomic scope" value="Bacteria"/>
</dbReference>
<evidence type="ECO:0000256" key="5">
    <source>
        <dbReference type="ARBA" id="ARBA00022723"/>
    </source>
</evidence>
<evidence type="ECO:0000256" key="1">
    <source>
        <dbReference type="ARBA" id="ARBA00001966"/>
    </source>
</evidence>
<dbReference type="GO" id="GO:0051539">
    <property type="term" value="F:4 iron, 4 sulfur cluster binding"/>
    <property type="evidence" value="ECO:0007669"/>
    <property type="project" value="UniProtKB-KW"/>
</dbReference>
<keyword evidence="6" id="KW-0732">Signal</keyword>
<dbReference type="AlphaFoldDB" id="A1HNC9"/>
<dbReference type="NCBIfam" id="TIGR01409">
    <property type="entry name" value="TAT_signal_seq"/>
    <property type="match status" value="1"/>
</dbReference>
<dbReference type="Pfam" id="PF00384">
    <property type="entry name" value="Molybdopterin"/>
    <property type="match status" value="1"/>
</dbReference>
<gene>
    <name evidence="11" type="ORF">TcarDRAFT_2242</name>
</gene>
<evidence type="ECO:0000256" key="6">
    <source>
        <dbReference type="ARBA" id="ARBA00022729"/>
    </source>
</evidence>
<dbReference type="InterPro" id="IPR006656">
    <property type="entry name" value="Mopterin_OxRdtase"/>
</dbReference>
<reference evidence="11 12" key="2">
    <citation type="submission" date="2007-01" db="EMBL/GenBank/DDBJ databases">
        <title>Sequencing of the draft genome and assembly of Thermosinus carboxydivorans Nor1.</title>
        <authorList>
            <consortium name="US DOE Joint Genome Institute (JGI-PGF)"/>
            <person name="Copeland A."/>
            <person name="Lucas S."/>
            <person name="Lapidus A."/>
            <person name="Barry K."/>
            <person name="Glavina del Rio T."/>
            <person name="Dalin E."/>
            <person name="Tice H."/>
            <person name="Bruce D."/>
            <person name="Pitluck S."/>
            <person name="Richardson P."/>
        </authorList>
    </citation>
    <scope>NUCLEOTIDE SEQUENCE [LARGE SCALE GENOMIC DNA]</scope>
    <source>
        <strain evidence="11 12">Nor1</strain>
    </source>
</reference>
<dbReference type="SMART" id="SM00926">
    <property type="entry name" value="Molybdop_Fe4S4"/>
    <property type="match status" value="1"/>
</dbReference>
<keyword evidence="12" id="KW-1185">Reference proteome</keyword>
<dbReference type="InterPro" id="IPR006311">
    <property type="entry name" value="TAT_signal"/>
</dbReference>
<evidence type="ECO:0000256" key="9">
    <source>
        <dbReference type="ARBA" id="ARBA00023014"/>
    </source>
</evidence>
<evidence type="ECO:0000256" key="4">
    <source>
        <dbReference type="ARBA" id="ARBA00022505"/>
    </source>
</evidence>
<dbReference type="OrthoDB" id="9810782at2"/>
<dbReference type="InterPro" id="IPR019546">
    <property type="entry name" value="TAT_signal_bac_arc"/>
</dbReference>
<dbReference type="SUPFAM" id="SSF50692">
    <property type="entry name" value="ADC-like"/>
    <property type="match status" value="1"/>
</dbReference>
<feature type="domain" description="4Fe-4S Mo/W bis-MGD-type" evidence="10">
    <location>
        <begin position="68"/>
        <end position="153"/>
    </location>
</feature>
<dbReference type="RefSeq" id="WP_007288540.1">
    <property type="nucleotide sequence ID" value="NZ_AAWL01000003.1"/>
</dbReference>
<dbReference type="CDD" id="cd02780">
    <property type="entry name" value="MopB_CT_Tetrathionate_Arsenate-R"/>
    <property type="match status" value="1"/>
</dbReference>
<dbReference type="PANTHER" id="PTHR43742:SF9">
    <property type="entry name" value="TETRATHIONATE REDUCTASE SUBUNIT A"/>
    <property type="match status" value="1"/>
</dbReference>
<dbReference type="EMBL" id="AAWL01000003">
    <property type="protein sequence ID" value="EAX48292.1"/>
    <property type="molecule type" value="Genomic_DNA"/>
</dbReference>
<evidence type="ECO:0000256" key="2">
    <source>
        <dbReference type="ARBA" id="ARBA00010312"/>
    </source>
</evidence>
<dbReference type="PROSITE" id="PS51318">
    <property type="entry name" value="TAT"/>
    <property type="match status" value="1"/>
</dbReference>
<dbReference type="InterPro" id="IPR006657">
    <property type="entry name" value="MoPterin_dinucl-bd_dom"/>
</dbReference>
<dbReference type="InterPro" id="IPR050612">
    <property type="entry name" value="Prok_Mopterin_Oxidored"/>
</dbReference>
<keyword evidence="9" id="KW-0411">Iron-sulfur</keyword>
<dbReference type="GO" id="GO:0043546">
    <property type="term" value="F:molybdopterin cofactor binding"/>
    <property type="evidence" value="ECO:0007669"/>
    <property type="project" value="InterPro"/>
</dbReference>
<dbReference type="InterPro" id="IPR009010">
    <property type="entry name" value="Asp_de-COase-like_dom_sf"/>
</dbReference>
<dbReference type="Gene3D" id="2.20.25.90">
    <property type="entry name" value="ADC-like domains"/>
    <property type="match status" value="1"/>
</dbReference>
<keyword evidence="5" id="KW-0479">Metal-binding</keyword>
<evidence type="ECO:0000313" key="11">
    <source>
        <dbReference type="EMBL" id="EAX48292.1"/>
    </source>
</evidence>
<dbReference type="InterPro" id="IPR027467">
    <property type="entry name" value="MopterinOxRdtase_cofactor_BS"/>
</dbReference>
<keyword evidence="8" id="KW-0408">Iron</keyword>
<keyword evidence="3" id="KW-0004">4Fe-4S</keyword>
<dbReference type="PANTHER" id="PTHR43742">
    <property type="entry name" value="TRIMETHYLAMINE-N-OXIDE REDUCTASE"/>
    <property type="match status" value="1"/>
</dbReference>
<dbReference type="CDD" id="cd02758">
    <property type="entry name" value="MopB_Tetrathionate-Ra"/>
    <property type="match status" value="1"/>
</dbReference>
<evidence type="ECO:0000259" key="10">
    <source>
        <dbReference type="PROSITE" id="PS51669"/>
    </source>
</evidence>
<dbReference type="Gene3D" id="3.40.228.10">
    <property type="entry name" value="Dimethylsulfoxide Reductase, domain 2"/>
    <property type="match status" value="1"/>
</dbReference>
<accession>A1HNC9</accession>
<sequence length="1021" mass="112401">MDTSRRNFLKATAGIAAVGAISGYKDMLSLAATFRDQGERAADPVYGNALQPEYTVSEDGKVNLDPGFKLVNTMCNGCTTHCGVRVKIDKATGKVVRVTGNPYNPLSSHPWLEFNTEIKESLAWTAGGGDKKTNRSTVCARGNSVFDKIHDPYRVLTPLKRVGKRGENKWQPISLEQAIKEIVEGGDLFGEGHVDGLAAIRDTTTLIDPDNPDYGPKSQQLGCIGAVDDGRQNFVVQRFLMAFGTKNMANHTSICGLSMRAGSAAFLGDFEKYPHLKPDFDECEFLINWGTAPGQAGNPFKLMGKLLANARAEKKLRYVTITPILTNSDTIATDRSTWIPIKPQGDLALAMGMIRWIIENKRYNEAYLSIPSAEAMKQYKEGSFTNASHLVVVEKGHPLEGKFLFKEVPPVKEGEEPGKIFYCIDHATGELALVTQTSKARLSVDQKVTIDGQSIAVKSSFKLLEEAAMQKTLHEYSEISGVPLKDLIWLADEFTSHGRKVGIHCHGGTMHTTGFYTTYAILTLTALVGAVGYKGGMSTGGGKFADWQGPRYDLFAYPNKPKISGIRLDRTRSPYEKSSEYKRKKAQGKPYPAEDQWYPFTNSVETEFLNASINGYPYRLKALLLYNASFIYGTSGAKFLAEKLKDPKASIPLIISVDPFINETSQLADYIIPDSVMYETWGVLGPWHGTLTKASVIRYPVVEPRTAKTANGEPICLDSFLIELGKALKLPGFGDKAIKGTDGKLYPLHRPEDVYLRVFENIALDGTPVPDISDEELEICGLNEWRERLQNVCGENWRKVAYIMARGGRYESKSKAYDGELLAKRYPKAIQIYNETVGTTRNALTGERYSGVPLYYEPRLTDGTPLAHVADPAQYPFLAFSYKSHVVSAASASSEQIREIRYTNYIDINTETGNKLGLKDGDTIKLRSPHGTLTGVCRLRQGIHPQAVGVEHGFGRFGEGAADVVVGDQVMKLSKSRASGAWINQLGMFDPSRKGRQPLADFACGSNARQAVPVTIEKVKA</sequence>
<keyword evidence="7" id="KW-0560">Oxidoreductase</keyword>
<dbReference type="PROSITE" id="PS51669">
    <property type="entry name" value="4FE4S_MOW_BIS_MGD"/>
    <property type="match status" value="1"/>
</dbReference>
<evidence type="ECO:0000256" key="7">
    <source>
        <dbReference type="ARBA" id="ARBA00023002"/>
    </source>
</evidence>
<comment type="cofactor">
    <cofactor evidence="1">
        <name>[4Fe-4S] cluster</name>
        <dbReference type="ChEBI" id="CHEBI:49883"/>
    </cofactor>
</comment>
<comment type="caution">
    <text evidence="11">The sequence shown here is derived from an EMBL/GenBank/DDBJ whole genome shotgun (WGS) entry which is preliminary data.</text>
</comment>
<proteinExistence type="inferred from homology"/>